<sequence length="72" mass="7733">MFPCQSGRASGQLCADLVCGSSTPPVSKHNQPQHIYLTTIIPVLSRAGPPITPFAYLQSLSEHSKHKSSVTK</sequence>
<gene>
    <name evidence="1" type="ORF">AG1IA_05528</name>
</gene>
<evidence type="ECO:0000313" key="2">
    <source>
        <dbReference type="Proteomes" id="UP000011668"/>
    </source>
</evidence>
<protein>
    <submittedName>
        <fullName evidence="1">Uncharacterized protein</fullName>
    </submittedName>
</protein>
<comment type="caution">
    <text evidence="1">The sequence shown here is derived from an EMBL/GenBank/DDBJ whole genome shotgun (WGS) entry which is preliminary data.</text>
</comment>
<accession>L8WUK6</accession>
<dbReference type="EMBL" id="AFRT01001432">
    <property type="protein sequence ID" value="ELU40443.1"/>
    <property type="molecule type" value="Genomic_DNA"/>
</dbReference>
<name>L8WUK6_THACA</name>
<organism evidence="1 2">
    <name type="scientific">Thanatephorus cucumeris (strain AG1-IA)</name>
    <name type="common">Rice sheath blight fungus</name>
    <name type="synonym">Rhizoctonia solani</name>
    <dbReference type="NCBI Taxonomy" id="983506"/>
    <lineage>
        <taxon>Eukaryota</taxon>
        <taxon>Fungi</taxon>
        <taxon>Dikarya</taxon>
        <taxon>Basidiomycota</taxon>
        <taxon>Agaricomycotina</taxon>
        <taxon>Agaricomycetes</taxon>
        <taxon>Cantharellales</taxon>
        <taxon>Ceratobasidiaceae</taxon>
        <taxon>Rhizoctonia</taxon>
        <taxon>Rhizoctonia solani AG-1</taxon>
    </lineage>
</organism>
<proteinExistence type="predicted"/>
<evidence type="ECO:0000313" key="1">
    <source>
        <dbReference type="EMBL" id="ELU40443.1"/>
    </source>
</evidence>
<reference evidence="1 2" key="1">
    <citation type="journal article" date="2013" name="Nat. Commun.">
        <title>The evolution and pathogenic mechanisms of the rice sheath blight pathogen.</title>
        <authorList>
            <person name="Zheng A."/>
            <person name="Lin R."/>
            <person name="Xu L."/>
            <person name="Qin P."/>
            <person name="Tang C."/>
            <person name="Ai P."/>
            <person name="Zhang D."/>
            <person name="Liu Y."/>
            <person name="Sun Z."/>
            <person name="Feng H."/>
            <person name="Wang Y."/>
            <person name="Chen Y."/>
            <person name="Liang X."/>
            <person name="Fu R."/>
            <person name="Li Q."/>
            <person name="Zhang J."/>
            <person name="Yu X."/>
            <person name="Xie Z."/>
            <person name="Ding L."/>
            <person name="Guan P."/>
            <person name="Tang J."/>
            <person name="Liang Y."/>
            <person name="Wang S."/>
            <person name="Deng Q."/>
            <person name="Li S."/>
            <person name="Zhu J."/>
            <person name="Wang L."/>
            <person name="Liu H."/>
            <person name="Li P."/>
        </authorList>
    </citation>
    <scope>NUCLEOTIDE SEQUENCE [LARGE SCALE GENOMIC DNA]</scope>
    <source>
        <strain evidence="2">AG-1 IA</strain>
    </source>
</reference>
<dbReference type="AlphaFoldDB" id="L8WUK6"/>
<dbReference type="Proteomes" id="UP000011668">
    <property type="component" value="Unassembled WGS sequence"/>
</dbReference>
<keyword evidence="2" id="KW-1185">Reference proteome</keyword>
<dbReference type="HOGENOM" id="CLU_2723932_0_0_1"/>